<dbReference type="AlphaFoldDB" id="A0A558DR51"/>
<reference evidence="3 4" key="1">
    <citation type="submission" date="2019-07" db="EMBL/GenBank/DDBJ databases">
        <title>The pathways for chlorine oxyanion respiration interact through the shared metabolite chlorate.</title>
        <authorList>
            <person name="Barnum T.P."/>
            <person name="Cheng Y."/>
            <person name="Hill K.A."/>
            <person name="Lucas L.N."/>
            <person name="Carlson H.K."/>
            <person name="Coates J.D."/>
        </authorList>
    </citation>
    <scope>NUCLEOTIDE SEQUENCE [LARGE SCALE GENOMIC DNA]</scope>
    <source>
        <strain evidence="3 4">BK-1</strain>
    </source>
</reference>
<evidence type="ECO:0000256" key="1">
    <source>
        <dbReference type="SAM" id="MobiDB-lite"/>
    </source>
</evidence>
<sequence>MQKRLFQLLLLILWFSLLSISALADNEPADELSAHAETSSTSAQESWDKTKEISSNALESSQEFGSTAVEKTKALYQSAKVKGAHAGQVIAETSRSAWQKTKAFGADVAEKASEFTESIKN</sequence>
<keyword evidence="4" id="KW-1185">Reference proteome</keyword>
<evidence type="ECO:0008006" key="5">
    <source>
        <dbReference type="Google" id="ProtNLM"/>
    </source>
</evidence>
<feature type="region of interest" description="Disordered" evidence="1">
    <location>
        <begin position="29"/>
        <end position="52"/>
    </location>
</feature>
<evidence type="ECO:0000313" key="3">
    <source>
        <dbReference type="EMBL" id="TVO73551.1"/>
    </source>
</evidence>
<keyword evidence="2" id="KW-0732">Signal</keyword>
<accession>A0A558DR51</accession>
<feature type="compositionally biased region" description="Polar residues" evidence="1">
    <location>
        <begin position="36"/>
        <end position="45"/>
    </location>
</feature>
<name>A0A558DR51_9GAMM</name>
<proteinExistence type="predicted"/>
<dbReference type="EMBL" id="VMNH01000013">
    <property type="protein sequence ID" value="TVO73551.1"/>
    <property type="molecule type" value="Genomic_DNA"/>
</dbReference>
<organism evidence="3 4">
    <name type="scientific">Sedimenticola selenatireducens</name>
    <dbReference type="NCBI Taxonomy" id="191960"/>
    <lineage>
        <taxon>Bacteria</taxon>
        <taxon>Pseudomonadati</taxon>
        <taxon>Pseudomonadota</taxon>
        <taxon>Gammaproteobacteria</taxon>
        <taxon>Chromatiales</taxon>
        <taxon>Sedimenticolaceae</taxon>
        <taxon>Sedimenticola</taxon>
    </lineage>
</organism>
<evidence type="ECO:0000313" key="4">
    <source>
        <dbReference type="Proteomes" id="UP000316649"/>
    </source>
</evidence>
<feature type="signal peptide" evidence="2">
    <location>
        <begin position="1"/>
        <end position="24"/>
    </location>
</feature>
<gene>
    <name evidence="3" type="ORF">FHP88_11790</name>
</gene>
<dbReference type="OrthoDB" id="9888537at2"/>
<comment type="caution">
    <text evidence="3">The sequence shown here is derived from an EMBL/GenBank/DDBJ whole genome shotgun (WGS) entry which is preliminary data.</text>
</comment>
<dbReference type="Proteomes" id="UP000316649">
    <property type="component" value="Unassembled WGS sequence"/>
</dbReference>
<evidence type="ECO:0000256" key="2">
    <source>
        <dbReference type="SAM" id="SignalP"/>
    </source>
</evidence>
<dbReference type="RefSeq" id="WP_144359273.1">
    <property type="nucleotide sequence ID" value="NZ_VMNH01000013.1"/>
</dbReference>
<feature type="chain" id="PRO_5021908143" description="Phasin domain-containing protein" evidence="2">
    <location>
        <begin position="25"/>
        <end position="121"/>
    </location>
</feature>
<protein>
    <recommendedName>
        <fullName evidence="5">Phasin domain-containing protein</fullName>
    </recommendedName>
</protein>